<evidence type="ECO:0000256" key="10">
    <source>
        <dbReference type="SAM" id="MobiDB-lite"/>
    </source>
</evidence>
<gene>
    <name evidence="12" type="primary">sil1</name>
    <name evidence="12" type="ORF">E2C01_021003</name>
</gene>
<dbReference type="Proteomes" id="UP000324222">
    <property type="component" value="Unassembled WGS sequence"/>
</dbReference>
<feature type="signal peptide" evidence="11">
    <location>
        <begin position="1"/>
        <end position="24"/>
    </location>
</feature>
<evidence type="ECO:0000256" key="1">
    <source>
        <dbReference type="ARBA" id="ARBA00004319"/>
    </source>
</evidence>
<keyword evidence="4" id="KW-0813">Transport</keyword>
<evidence type="ECO:0000256" key="2">
    <source>
        <dbReference type="ARBA" id="ARBA00010588"/>
    </source>
</evidence>
<dbReference type="Gene3D" id="1.25.10.10">
    <property type="entry name" value="Leucine-rich Repeat Variant"/>
    <property type="match status" value="1"/>
</dbReference>
<evidence type="ECO:0000256" key="7">
    <source>
        <dbReference type="ARBA" id="ARBA00022927"/>
    </source>
</evidence>
<dbReference type="GO" id="GO:0000774">
    <property type="term" value="F:adenyl-nucleotide exchange factor activity"/>
    <property type="evidence" value="ECO:0007669"/>
    <property type="project" value="TreeGrafter"/>
</dbReference>
<keyword evidence="6" id="KW-0256">Endoplasmic reticulum</keyword>
<dbReference type="PANTHER" id="PTHR19316">
    <property type="entry name" value="PROTEIN FOLDING REGULATOR"/>
    <property type="match status" value="1"/>
</dbReference>
<feature type="compositionally biased region" description="Acidic residues" evidence="10">
    <location>
        <begin position="35"/>
        <end position="44"/>
    </location>
</feature>
<sequence>MKRNVCLVLTVVVVVVAMISDAVSQKQDDRLVALDPDDDQDDELTLTNEATTDESHDDTKSFIPTDKWQTIEPGQAIPPGLHIRMNLQTGVKEAKLLDDEDETKDNHASQVMENPEPANMNKAIISVEKNDSEDEEETNPKAALMRDNIIEALKQIKSEDGLNSKESIENSEKRKKNLRSYEELKENFDALNIKVETDVEILTNLMNRYKNAKSDEEHATLLEDMEYLVHQFDNAITFVDMDGLQQIVLPAMNSTSNIKKKGSLHLLGSAVQSNPKVQIAAVEAGLVESLIRIVAYESQVDVARKAVFALSCLVRGFPYGQQVLAQNGGLEVLRKVFDKGDFQTLPLQLKVVALLHDLLMEREEAEGERLHQLQQFKLDEQLASGGWCPVVSSLLTVASFDRRDRRYDMGAALKNEMPLRPDHDTVDKVVSAMSSMVEVCRNQFFDTLPLLRNLAHTYDDLAYKEQFQDNDDGGHALFKGLADTIQRLVRNIGLKSEL</sequence>
<keyword evidence="5 11" id="KW-0732">Signal</keyword>
<comment type="subcellular location">
    <subcellularLocation>
        <location evidence="1">Endoplasmic reticulum lumen</location>
    </subcellularLocation>
</comment>
<dbReference type="AlphaFoldDB" id="A0A5B7E330"/>
<dbReference type="GO" id="GO:0015031">
    <property type="term" value="P:protein transport"/>
    <property type="evidence" value="ECO:0007669"/>
    <property type="project" value="UniProtKB-KW"/>
</dbReference>
<dbReference type="InterPro" id="IPR011989">
    <property type="entry name" value="ARM-like"/>
</dbReference>
<feature type="region of interest" description="Disordered" evidence="10">
    <location>
        <begin position="33"/>
        <end position="61"/>
    </location>
</feature>
<evidence type="ECO:0000313" key="13">
    <source>
        <dbReference type="Proteomes" id="UP000324222"/>
    </source>
</evidence>
<keyword evidence="9" id="KW-0325">Glycoprotein</keyword>
<evidence type="ECO:0000256" key="5">
    <source>
        <dbReference type="ARBA" id="ARBA00022729"/>
    </source>
</evidence>
<reference evidence="12 13" key="1">
    <citation type="submission" date="2019-05" db="EMBL/GenBank/DDBJ databases">
        <title>Another draft genome of Portunus trituberculatus and its Hox gene families provides insights of decapod evolution.</title>
        <authorList>
            <person name="Jeong J.-H."/>
            <person name="Song I."/>
            <person name="Kim S."/>
            <person name="Choi T."/>
            <person name="Kim D."/>
            <person name="Ryu S."/>
            <person name="Kim W."/>
        </authorList>
    </citation>
    <scope>NUCLEOTIDE SEQUENCE [LARGE SCALE GENOMIC DNA]</scope>
    <source>
        <tissue evidence="12">Muscle</tissue>
    </source>
</reference>
<comment type="similarity">
    <text evidence="2">Belongs to the SIL1 family.</text>
</comment>
<comment type="caution">
    <text evidence="12">The sequence shown here is derived from an EMBL/GenBank/DDBJ whole genome shotgun (WGS) entry which is preliminary data.</text>
</comment>
<keyword evidence="13" id="KW-1185">Reference proteome</keyword>
<feature type="chain" id="PRO_5022893520" description="Nucleotide exchange factor SIL1" evidence="11">
    <location>
        <begin position="25"/>
        <end position="498"/>
    </location>
</feature>
<evidence type="ECO:0000256" key="9">
    <source>
        <dbReference type="ARBA" id="ARBA00023180"/>
    </source>
</evidence>
<dbReference type="PANTHER" id="PTHR19316:SF35">
    <property type="entry name" value="NUCLEOTIDE EXCHANGE FACTOR SIL1"/>
    <property type="match status" value="1"/>
</dbReference>
<dbReference type="InterPro" id="IPR016024">
    <property type="entry name" value="ARM-type_fold"/>
</dbReference>
<evidence type="ECO:0000313" key="12">
    <source>
        <dbReference type="EMBL" id="MPC27819.1"/>
    </source>
</evidence>
<accession>A0A5B7E330</accession>
<evidence type="ECO:0000256" key="11">
    <source>
        <dbReference type="SAM" id="SignalP"/>
    </source>
</evidence>
<proteinExistence type="inferred from homology"/>
<organism evidence="12 13">
    <name type="scientific">Portunus trituberculatus</name>
    <name type="common">Swimming crab</name>
    <name type="synonym">Neptunus trituberculatus</name>
    <dbReference type="NCBI Taxonomy" id="210409"/>
    <lineage>
        <taxon>Eukaryota</taxon>
        <taxon>Metazoa</taxon>
        <taxon>Ecdysozoa</taxon>
        <taxon>Arthropoda</taxon>
        <taxon>Crustacea</taxon>
        <taxon>Multicrustacea</taxon>
        <taxon>Malacostraca</taxon>
        <taxon>Eumalacostraca</taxon>
        <taxon>Eucarida</taxon>
        <taxon>Decapoda</taxon>
        <taxon>Pleocyemata</taxon>
        <taxon>Brachyura</taxon>
        <taxon>Eubrachyura</taxon>
        <taxon>Portunoidea</taxon>
        <taxon>Portunidae</taxon>
        <taxon>Portuninae</taxon>
        <taxon>Portunus</taxon>
    </lineage>
</organism>
<dbReference type="OrthoDB" id="448649at2759"/>
<keyword evidence="8" id="KW-0811">Translocation</keyword>
<dbReference type="InterPro" id="IPR050693">
    <property type="entry name" value="Hsp70_NEF-Inhibitors"/>
</dbReference>
<dbReference type="SUPFAM" id="SSF48371">
    <property type="entry name" value="ARM repeat"/>
    <property type="match status" value="1"/>
</dbReference>
<name>A0A5B7E330_PORTR</name>
<protein>
    <recommendedName>
        <fullName evidence="3">Nucleotide exchange factor SIL1</fullName>
    </recommendedName>
</protein>
<keyword evidence="7" id="KW-0653">Protein transport</keyword>
<dbReference type="GO" id="GO:0005788">
    <property type="term" value="C:endoplasmic reticulum lumen"/>
    <property type="evidence" value="ECO:0007669"/>
    <property type="project" value="UniProtKB-SubCell"/>
</dbReference>
<evidence type="ECO:0000256" key="4">
    <source>
        <dbReference type="ARBA" id="ARBA00022448"/>
    </source>
</evidence>
<evidence type="ECO:0000256" key="3">
    <source>
        <dbReference type="ARBA" id="ARBA00015352"/>
    </source>
</evidence>
<evidence type="ECO:0000256" key="6">
    <source>
        <dbReference type="ARBA" id="ARBA00022824"/>
    </source>
</evidence>
<dbReference type="EMBL" id="VSRR010001808">
    <property type="protein sequence ID" value="MPC27819.1"/>
    <property type="molecule type" value="Genomic_DNA"/>
</dbReference>
<evidence type="ECO:0000256" key="8">
    <source>
        <dbReference type="ARBA" id="ARBA00023010"/>
    </source>
</evidence>